<dbReference type="Proteomes" id="UP000663090">
    <property type="component" value="Chromosome"/>
</dbReference>
<dbReference type="InterPro" id="IPR008557">
    <property type="entry name" value="PhoX"/>
</dbReference>
<dbReference type="Gene3D" id="2.120.10.30">
    <property type="entry name" value="TolB, C-terminal domain"/>
    <property type="match status" value="1"/>
</dbReference>
<evidence type="ECO:0000313" key="2">
    <source>
        <dbReference type="Proteomes" id="UP000663090"/>
    </source>
</evidence>
<dbReference type="InterPro" id="IPR019546">
    <property type="entry name" value="TAT_signal_bac_arc"/>
</dbReference>
<name>A0ABX7N397_9BACT</name>
<reference evidence="1 2" key="1">
    <citation type="submission" date="2021-02" db="EMBL/GenBank/DDBJ databases">
        <title>De Novo genome assembly of isolated myxobacteria.</title>
        <authorList>
            <person name="Stevens D.C."/>
        </authorList>
    </citation>
    <scope>NUCLEOTIDE SEQUENCE [LARGE SCALE GENOMIC DNA]</scope>
    <source>
        <strain evidence="1 2">SCHIC003</strain>
    </source>
</reference>
<dbReference type="PANTHER" id="PTHR35399:SF4">
    <property type="entry name" value="MEMBRANE PROTEIN"/>
    <property type="match status" value="1"/>
</dbReference>
<sequence length="389" mass="40309">MRLDRRDFLRLSALGGGALAFGPAFWQAAYASPAEPGPGPYGAISGSADANGLRLPAGFSSRVVARSGRVVTGTSYTWHSAPDGGACFPIAGGGWVYVSNSETSSGGAGAVRFDGGGTIVDAYRILTGTRTNCAGGPTPWGTWLSCEEHGSGRVWECDPTKSSQGVARGALGTFAHEAVAVDPDDGRLYLTEDTTSGRLYRFTPSAWPVLTAGKLEAAKVTGDPLAGTATLTWVACAATSPASEQSSVASKTTVFSGGEGCWYDSGVVYFTTKSNNRVWAHTPATGKLEVIYDAALYSGSPLTGVDNVVVSRAGDIYVAEDGGNLEICIITPGTVRTVSPFLRLEGHSSSELTGPAFSPDGRRLYFSSQRGTTGSSSGGYTFEVTGPFR</sequence>
<dbReference type="NCBIfam" id="TIGR01409">
    <property type="entry name" value="TAT_signal_seq"/>
    <property type="match status" value="1"/>
</dbReference>
<dbReference type="InterPro" id="IPR006311">
    <property type="entry name" value="TAT_signal"/>
</dbReference>
<dbReference type="PROSITE" id="PS51318">
    <property type="entry name" value="TAT"/>
    <property type="match status" value="1"/>
</dbReference>
<dbReference type="Pfam" id="PF05787">
    <property type="entry name" value="PhoX"/>
    <property type="match status" value="2"/>
</dbReference>
<dbReference type="RefSeq" id="WP_206714803.1">
    <property type="nucleotide sequence ID" value="NZ_CP071091.1"/>
</dbReference>
<dbReference type="EMBL" id="CP071091">
    <property type="protein sequence ID" value="QSQ13098.1"/>
    <property type="molecule type" value="Genomic_DNA"/>
</dbReference>
<protein>
    <submittedName>
        <fullName evidence="1">DUF839 domain-containing protein</fullName>
    </submittedName>
</protein>
<dbReference type="SUPFAM" id="SSF101898">
    <property type="entry name" value="NHL repeat"/>
    <property type="match status" value="1"/>
</dbReference>
<gene>
    <name evidence="1" type="ORF">JY572_32865</name>
</gene>
<keyword evidence="2" id="KW-1185">Reference proteome</keyword>
<evidence type="ECO:0000313" key="1">
    <source>
        <dbReference type="EMBL" id="QSQ13098.1"/>
    </source>
</evidence>
<dbReference type="InterPro" id="IPR011042">
    <property type="entry name" value="6-blade_b-propeller_TolB-like"/>
</dbReference>
<organism evidence="1 2">
    <name type="scientific">Myxococcus landrumensis</name>
    <dbReference type="NCBI Taxonomy" id="2813577"/>
    <lineage>
        <taxon>Bacteria</taxon>
        <taxon>Pseudomonadati</taxon>
        <taxon>Myxococcota</taxon>
        <taxon>Myxococcia</taxon>
        <taxon>Myxococcales</taxon>
        <taxon>Cystobacterineae</taxon>
        <taxon>Myxococcaceae</taxon>
        <taxon>Myxococcus</taxon>
    </lineage>
</organism>
<dbReference type="PANTHER" id="PTHR35399">
    <property type="entry name" value="SLR8030 PROTEIN"/>
    <property type="match status" value="1"/>
</dbReference>
<proteinExistence type="predicted"/>
<accession>A0ABX7N397</accession>